<feature type="site" description="Important for activity" evidence="8 12">
    <location>
        <position position="105"/>
    </location>
</feature>
<dbReference type="PANTHER" id="PTHR43120:SF1">
    <property type="entry name" value="GLUTAMYL-TRNA REDUCTASE 1, CHLOROPLASTIC"/>
    <property type="match status" value="1"/>
</dbReference>
<keyword evidence="6 8" id="KW-0627">Porphyrin biosynthesis</keyword>
<gene>
    <name evidence="8 18" type="primary">hemA</name>
    <name evidence="17" type="ORF">Q5I04_06660</name>
    <name evidence="18" type="ORF">Q5I06_06990</name>
</gene>
<feature type="binding site" evidence="8 10">
    <location>
        <position position="115"/>
    </location>
    <ligand>
        <name>substrate</name>
    </ligand>
</feature>
<dbReference type="PIRSF" id="PIRSF000445">
    <property type="entry name" value="4pyrrol_synth_GluRdtase"/>
    <property type="match status" value="1"/>
</dbReference>
<dbReference type="InterPro" id="IPR036291">
    <property type="entry name" value="NAD(P)-bd_dom_sf"/>
</dbReference>
<evidence type="ECO:0000256" key="4">
    <source>
        <dbReference type="ARBA" id="ARBA00022857"/>
    </source>
</evidence>
<organism evidence="18 19">
    <name type="scientific">Helicobacter cappadocius</name>
    <dbReference type="NCBI Taxonomy" id="3063998"/>
    <lineage>
        <taxon>Bacteria</taxon>
        <taxon>Pseudomonadati</taxon>
        <taxon>Campylobacterota</taxon>
        <taxon>Epsilonproteobacteria</taxon>
        <taxon>Campylobacterales</taxon>
        <taxon>Helicobacteraceae</taxon>
        <taxon>Helicobacter</taxon>
    </lineage>
</organism>
<protein>
    <recommendedName>
        <fullName evidence="3 8">Glutamyl-tRNA reductase</fullName>
        <shortName evidence="8">GluTR</shortName>
        <ecNumber evidence="3 8">1.2.1.70</ecNumber>
    </recommendedName>
</protein>
<dbReference type="Proteomes" id="UP001177258">
    <property type="component" value="Unassembled WGS sequence"/>
</dbReference>
<dbReference type="Pfam" id="PF00745">
    <property type="entry name" value="GlutR_dimer"/>
    <property type="match status" value="1"/>
</dbReference>
<evidence type="ECO:0000256" key="1">
    <source>
        <dbReference type="ARBA" id="ARBA00005059"/>
    </source>
</evidence>
<reference evidence="17 19" key="3">
    <citation type="journal article" date="2024" name="Syst. Appl. Microbiol.">
        <title>Helicobacter cappadocius sp. nov., from lizards: The first psychrotrophic Helicobacter species.</title>
        <authorList>
            <person name="Aydin F."/>
            <person name="Tarhane S."/>
            <person name="Karakaya E."/>
            <person name="Abay S."/>
            <person name="Kayman T."/>
            <person name="Guran O."/>
            <person name="Bozkurt E."/>
            <person name="Uzum N."/>
            <person name="Avci A."/>
            <person name="Olgun K."/>
            <person name="Jablonski D."/>
            <person name="Guran C."/>
            <person name="Burcin Saticioglu I."/>
        </authorList>
    </citation>
    <scope>NUCLEOTIDE SEQUENCE [LARGE SCALE GENOMIC DNA]</scope>
    <source>
        <strain evidence="17">Faydin-H75</strain>
        <strain evidence="19">faydin-H76</strain>
    </source>
</reference>
<feature type="binding site" evidence="8 10">
    <location>
        <begin position="120"/>
        <end position="122"/>
    </location>
    <ligand>
        <name>substrate</name>
    </ligand>
</feature>
<keyword evidence="5 8" id="KW-0560">Oxidoreductase</keyword>
<dbReference type="EMBL" id="JAUPEV010000010">
    <property type="protein sequence ID" value="MDO7253587.1"/>
    <property type="molecule type" value="Genomic_DNA"/>
</dbReference>
<dbReference type="GO" id="GO:0006782">
    <property type="term" value="P:protoporphyrinogen IX biosynthetic process"/>
    <property type="evidence" value="ECO:0007669"/>
    <property type="project" value="UniProtKB-UniRule"/>
</dbReference>
<dbReference type="EMBL" id="JAUYZK010000010">
    <property type="protein sequence ID" value="MDP2539515.1"/>
    <property type="molecule type" value="Genomic_DNA"/>
</dbReference>
<evidence type="ECO:0000256" key="13">
    <source>
        <dbReference type="RuleBase" id="RU000584"/>
    </source>
</evidence>
<comment type="pathway">
    <text evidence="1 8 13">Porphyrin-containing compound metabolism; protoporphyrin-IX biosynthesis; 5-aminolevulinate from L-glutamyl-tRNA(Glu): step 1/2.</text>
</comment>
<comment type="miscellaneous">
    <text evidence="8">During catalysis, the active site Cys acts as a nucleophile attacking the alpha-carbonyl group of tRNA-bound glutamate with the formation of a thioester intermediate between enzyme and glutamate, and the concomitant release of tRNA(Glu). The thioester intermediate is finally reduced by direct hydride transfer from NADPH, to form the product GSA.</text>
</comment>
<comment type="subunit">
    <text evidence="8">Homodimer.</text>
</comment>
<reference evidence="18 20" key="1">
    <citation type="submission" date="2023-07" db="EMBL/GenBank/DDBJ databases">
        <title>Unpublished Manusciprt.</title>
        <authorList>
            <person name="Aydin F."/>
            <person name="Tarhane S."/>
            <person name="Saticioglu I.B."/>
            <person name="Karakaya E."/>
            <person name="Abay S."/>
            <person name="Guran O."/>
            <person name="Bozkurt E."/>
            <person name="Uzum N."/>
            <person name="Olgun K."/>
            <person name="Jablonski D."/>
        </authorList>
    </citation>
    <scope>NUCLEOTIDE SEQUENCE</scope>
    <source>
        <strain evidence="20">faydin-H75</strain>
        <strain evidence="18">Faydin-H76</strain>
    </source>
</reference>
<accession>A0AA90PWD0</accession>
<dbReference type="AlphaFoldDB" id="A0AA90PWD0"/>
<feature type="domain" description="Quinate/shikimate 5-dehydrogenase/glutamyl-tRNA reductase" evidence="15">
    <location>
        <begin position="186"/>
        <end position="312"/>
    </location>
</feature>
<dbReference type="Pfam" id="PF01488">
    <property type="entry name" value="Shikimate_DH"/>
    <property type="match status" value="1"/>
</dbReference>
<proteinExistence type="inferred from homology"/>
<evidence type="ECO:0000256" key="10">
    <source>
        <dbReference type="PIRSR" id="PIRSR000445-2"/>
    </source>
</evidence>
<dbReference type="InterPro" id="IPR015896">
    <property type="entry name" value="4pyrrol_synth_GluRdtase_dimer"/>
</dbReference>
<evidence type="ECO:0000256" key="11">
    <source>
        <dbReference type="PIRSR" id="PIRSR000445-3"/>
    </source>
</evidence>
<evidence type="ECO:0000256" key="12">
    <source>
        <dbReference type="PIRSR" id="PIRSR000445-4"/>
    </source>
</evidence>
<evidence type="ECO:0000256" key="3">
    <source>
        <dbReference type="ARBA" id="ARBA00012970"/>
    </source>
</evidence>
<dbReference type="PANTHER" id="PTHR43120">
    <property type="entry name" value="GLUTAMYL-TRNA REDUCTASE 1, CHLOROPLASTIC"/>
    <property type="match status" value="1"/>
</dbReference>
<sequence>MDLEAGYLSISFSHKNTEITMREKLSFASTESIKNFLQTLKSKDSHLKEIILLSTCNRFEIYAYTDSPGDTKNFILSILAQIRDIDEGFLQEIADVFIDQGAVHHLFCVASSLDSIVVGETQIGGQLKSAYKLSFDNGFCGKNLTRLIHFAFRCAAQVRNSTQISQNAVSVASVAVKEANVLFEKNNIKNKVAIVVGVGDMGILASKHLLHLGYRILLLNRNKQNALNVSNELNSEYNDMVEVRDFSTLSSLINEYPLLFCATSAPHCIIQNSMIKTTSFQRFWFDLAVPRDIENPNREDIFLFSVDDLQQVASENLVNRRKNTTKAYEVVGIFTLEFFKWLQTLGVDPLIKKIREFAKEASLKELERAVKKGFIPSEYEDNVAKVLHGAFNIFLHKPTINIKNFADKEEADPIIEAMKAVFDIDDEVMLINRYKCEYDTTLN</sequence>
<dbReference type="EC" id="1.2.1.70" evidence="3 8"/>
<evidence type="ECO:0000256" key="8">
    <source>
        <dbReference type="HAMAP-Rule" id="MF_00087"/>
    </source>
</evidence>
<dbReference type="Proteomes" id="UP001240777">
    <property type="component" value="Unassembled WGS sequence"/>
</dbReference>
<dbReference type="Pfam" id="PF05201">
    <property type="entry name" value="GlutR_N"/>
    <property type="match status" value="1"/>
</dbReference>
<evidence type="ECO:0000313" key="20">
    <source>
        <dbReference type="Proteomes" id="UP001240777"/>
    </source>
</evidence>
<evidence type="ECO:0000256" key="6">
    <source>
        <dbReference type="ARBA" id="ARBA00023244"/>
    </source>
</evidence>
<feature type="binding site" evidence="8 10">
    <location>
        <position position="126"/>
    </location>
    <ligand>
        <name>substrate</name>
    </ligand>
</feature>
<dbReference type="NCBIfam" id="TIGR01035">
    <property type="entry name" value="hemA"/>
    <property type="match status" value="1"/>
</dbReference>
<feature type="domain" description="Tetrapyrrole biosynthesis glutamyl-tRNA reductase dimerisation" evidence="14">
    <location>
        <begin position="327"/>
        <end position="424"/>
    </location>
</feature>
<keyword evidence="20" id="KW-1185">Reference proteome</keyword>
<dbReference type="InterPro" id="IPR036343">
    <property type="entry name" value="GluRdtase_N_sf"/>
</dbReference>
<comment type="similarity">
    <text evidence="2 8 13">Belongs to the glutamyl-tRNA reductase family.</text>
</comment>
<dbReference type="InterPro" id="IPR015895">
    <property type="entry name" value="4pyrrol_synth_GluRdtase_N"/>
</dbReference>
<comment type="caution">
    <text evidence="18">The sequence shown here is derived from an EMBL/GenBank/DDBJ whole genome shotgun (WGS) entry which is preliminary data.</text>
</comment>
<dbReference type="GO" id="GO:0008883">
    <property type="term" value="F:glutamyl-tRNA reductase activity"/>
    <property type="evidence" value="ECO:0007669"/>
    <property type="project" value="UniProtKB-UniRule"/>
</dbReference>
<evidence type="ECO:0000259" key="16">
    <source>
        <dbReference type="Pfam" id="PF05201"/>
    </source>
</evidence>
<dbReference type="GO" id="GO:0050661">
    <property type="term" value="F:NADP binding"/>
    <property type="evidence" value="ECO:0007669"/>
    <property type="project" value="InterPro"/>
</dbReference>
<evidence type="ECO:0000313" key="17">
    <source>
        <dbReference type="EMBL" id="MDO7253587.1"/>
    </source>
</evidence>
<dbReference type="SUPFAM" id="SSF51735">
    <property type="entry name" value="NAD(P)-binding Rossmann-fold domains"/>
    <property type="match status" value="1"/>
</dbReference>
<feature type="domain" description="Glutamyl-tRNA reductase N-terminal" evidence="16">
    <location>
        <begin position="10"/>
        <end position="162"/>
    </location>
</feature>
<feature type="binding site" evidence="8 10">
    <location>
        <begin position="55"/>
        <end position="58"/>
    </location>
    <ligand>
        <name>substrate</name>
    </ligand>
</feature>
<evidence type="ECO:0000259" key="14">
    <source>
        <dbReference type="Pfam" id="PF00745"/>
    </source>
</evidence>
<dbReference type="HAMAP" id="MF_00087">
    <property type="entry name" value="Glu_tRNA_reductase"/>
    <property type="match status" value="1"/>
</dbReference>
<dbReference type="SUPFAM" id="SSF69742">
    <property type="entry name" value="Glutamyl tRNA-reductase catalytic, N-terminal domain"/>
    <property type="match status" value="1"/>
</dbReference>
<name>A0AA90PWD0_9HELI</name>
<dbReference type="InterPro" id="IPR000343">
    <property type="entry name" value="4pyrrol_synth_GluRdtase"/>
</dbReference>
<dbReference type="InterPro" id="IPR006151">
    <property type="entry name" value="Shikm_DH/Glu-tRNA_Rdtase"/>
</dbReference>
<comment type="domain">
    <text evidence="8">Possesses an unusual extended V-shaped dimeric structure with each monomer consisting of three distinct domains arranged along a curved 'spinal' alpha-helix. The N-terminal catalytic domain specifically recognizes the glutamate moiety of the substrate. The second domain is the NADPH-binding domain, and the third C-terminal domain is responsible for dimerization.</text>
</comment>
<dbReference type="RefSeq" id="WP_305517429.1">
    <property type="nucleotide sequence ID" value="NZ_JAUPEV010000010.1"/>
</dbReference>
<evidence type="ECO:0000256" key="7">
    <source>
        <dbReference type="ARBA" id="ARBA00047464"/>
    </source>
</evidence>
<feature type="binding site" evidence="8 11">
    <location>
        <begin position="197"/>
        <end position="202"/>
    </location>
    <ligand>
        <name>NADP(+)</name>
        <dbReference type="ChEBI" id="CHEBI:58349"/>
    </ligand>
</feature>
<comment type="catalytic activity">
    <reaction evidence="7 8 13">
        <text>(S)-4-amino-5-oxopentanoate + tRNA(Glu) + NADP(+) = L-glutamyl-tRNA(Glu) + NADPH + H(+)</text>
        <dbReference type="Rhea" id="RHEA:12344"/>
        <dbReference type="Rhea" id="RHEA-COMP:9663"/>
        <dbReference type="Rhea" id="RHEA-COMP:9680"/>
        <dbReference type="ChEBI" id="CHEBI:15378"/>
        <dbReference type="ChEBI" id="CHEBI:57501"/>
        <dbReference type="ChEBI" id="CHEBI:57783"/>
        <dbReference type="ChEBI" id="CHEBI:58349"/>
        <dbReference type="ChEBI" id="CHEBI:78442"/>
        <dbReference type="ChEBI" id="CHEBI:78520"/>
        <dbReference type="EC" id="1.2.1.70"/>
    </reaction>
</comment>
<dbReference type="Gene3D" id="3.30.460.30">
    <property type="entry name" value="Glutamyl-tRNA reductase, N-terminal domain"/>
    <property type="match status" value="1"/>
</dbReference>
<dbReference type="Gene3D" id="3.40.50.720">
    <property type="entry name" value="NAD(P)-binding Rossmann-like Domain"/>
    <property type="match status" value="1"/>
</dbReference>
<reference evidence="17" key="2">
    <citation type="submission" date="2023-07" db="EMBL/GenBank/DDBJ databases">
        <authorList>
            <person name="Aydin F."/>
            <person name="Tarhane S."/>
            <person name="Saticioglu I.B."/>
            <person name="Karakaya E."/>
            <person name="Abay S."/>
            <person name="Guran O."/>
            <person name="Bozkurt E."/>
            <person name="Uzum N."/>
            <person name="Olgun K."/>
            <person name="Jablonski D."/>
        </authorList>
    </citation>
    <scope>NUCLEOTIDE SEQUENCE</scope>
    <source>
        <strain evidence="17">Faydin-H75</strain>
    </source>
</reference>
<evidence type="ECO:0000256" key="2">
    <source>
        <dbReference type="ARBA" id="ARBA00005916"/>
    </source>
</evidence>
<evidence type="ECO:0000256" key="9">
    <source>
        <dbReference type="PIRSR" id="PIRSR000445-1"/>
    </source>
</evidence>
<keyword evidence="4 8" id="KW-0521">NADP</keyword>
<evidence type="ECO:0000313" key="18">
    <source>
        <dbReference type="EMBL" id="MDP2539515.1"/>
    </source>
</evidence>
<evidence type="ECO:0000259" key="15">
    <source>
        <dbReference type="Pfam" id="PF01488"/>
    </source>
</evidence>
<dbReference type="SUPFAM" id="SSF69075">
    <property type="entry name" value="Glutamyl tRNA-reductase dimerization domain"/>
    <property type="match status" value="1"/>
</dbReference>
<dbReference type="InterPro" id="IPR036453">
    <property type="entry name" value="GluRdtase_dimer_dom_sf"/>
</dbReference>
<evidence type="ECO:0000256" key="5">
    <source>
        <dbReference type="ARBA" id="ARBA00023002"/>
    </source>
</evidence>
<dbReference type="CDD" id="cd05213">
    <property type="entry name" value="NAD_bind_Glutamyl_tRNA_reduct"/>
    <property type="match status" value="1"/>
</dbReference>
<feature type="active site" description="Nucleophile" evidence="8 9">
    <location>
        <position position="56"/>
    </location>
</feature>
<comment type="function">
    <text evidence="8">Catalyzes the NADPH-dependent reduction of glutamyl-tRNA(Glu) to glutamate 1-semialdehyde (GSA).</text>
</comment>
<dbReference type="FunFam" id="3.30.460.30:FF:000001">
    <property type="entry name" value="Glutamyl-tRNA reductase"/>
    <property type="match status" value="1"/>
</dbReference>
<evidence type="ECO:0000313" key="19">
    <source>
        <dbReference type="Proteomes" id="UP001177258"/>
    </source>
</evidence>